<reference evidence="3" key="1">
    <citation type="submission" date="2016-11" db="UniProtKB">
        <authorList>
            <consortium name="WormBaseParasite"/>
        </authorList>
    </citation>
    <scope>IDENTIFICATION</scope>
</reference>
<organism evidence="2 3">
    <name type="scientific">Steinernema glaseri</name>
    <dbReference type="NCBI Taxonomy" id="37863"/>
    <lineage>
        <taxon>Eukaryota</taxon>
        <taxon>Metazoa</taxon>
        <taxon>Ecdysozoa</taxon>
        <taxon>Nematoda</taxon>
        <taxon>Chromadorea</taxon>
        <taxon>Rhabditida</taxon>
        <taxon>Tylenchina</taxon>
        <taxon>Panagrolaimomorpha</taxon>
        <taxon>Strongyloidoidea</taxon>
        <taxon>Steinernematidae</taxon>
        <taxon>Steinernema</taxon>
    </lineage>
</organism>
<dbReference type="AlphaFoldDB" id="A0A1I7Y5C9"/>
<name>A0A1I7Y5C9_9BILA</name>
<keyword evidence="2" id="KW-1185">Reference proteome</keyword>
<keyword evidence="1" id="KW-0472">Membrane</keyword>
<keyword evidence="1" id="KW-1133">Transmembrane helix</keyword>
<protein>
    <submittedName>
        <fullName evidence="3">Anoctamin</fullName>
    </submittedName>
</protein>
<dbReference type="Proteomes" id="UP000095287">
    <property type="component" value="Unplaced"/>
</dbReference>
<feature type="transmembrane region" description="Helical" evidence="1">
    <location>
        <begin position="116"/>
        <end position="137"/>
    </location>
</feature>
<keyword evidence="1" id="KW-0812">Transmembrane</keyword>
<proteinExistence type="predicted"/>
<accession>A0A1I7Y5C9</accession>
<sequence length="163" mass="18852">MKSINIDRVLVLEKFLIDYMTTQEENAVARLNDSLVPFELKIAQLKSVVPLGYDELIENYWRDLKRSTTPGLRKACLPDNYDAGGLAKSYKLMMNVRGCVPYLGYWEKPFLFRESIVDFTLGVFIIGSMFGMFPFSFKLLIALHRFIFTDLPMAPSSKYELRK</sequence>
<dbReference type="WBParaSite" id="L893_g1290.t1">
    <property type="protein sequence ID" value="L893_g1290.t1"/>
    <property type="gene ID" value="L893_g1290"/>
</dbReference>
<evidence type="ECO:0000256" key="1">
    <source>
        <dbReference type="SAM" id="Phobius"/>
    </source>
</evidence>
<evidence type="ECO:0000313" key="3">
    <source>
        <dbReference type="WBParaSite" id="L893_g1290.t1"/>
    </source>
</evidence>
<evidence type="ECO:0000313" key="2">
    <source>
        <dbReference type="Proteomes" id="UP000095287"/>
    </source>
</evidence>